<proteinExistence type="predicted"/>
<comment type="caution">
    <text evidence="2">The sequence shown here is derived from an EMBL/GenBank/DDBJ whole genome shotgun (WGS) entry which is preliminary data.</text>
</comment>
<organism evidence="2 3">
    <name type="scientific">Stephania japonica</name>
    <dbReference type="NCBI Taxonomy" id="461633"/>
    <lineage>
        <taxon>Eukaryota</taxon>
        <taxon>Viridiplantae</taxon>
        <taxon>Streptophyta</taxon>
        <taxon>Embryophyta</taxon>
        <taxon>Tracheophyta</taxon>
        <taxon>Spermatophyta</taxon>
        <taxon>Magnoliopsida</taxon>
        <taxon>Ranunculales</taxon>
        <taxon>Menispermaceae</taxon>
        <taxon>Menispermoideae</taxon>
        <taxon>Cissampelideae</taxon>
        <taxon>Stephania</taxon>
    </lineage>
</organism>
<evidence type="ECO:0000313" key="3">
    <source>
        <dbReference type="Proteomes" id="UP001417504"/>
    </source>
</evidence>
<feature type="compositionally biased region" description="Basic and acidic residues" evidence="1">
    <location>
        <begin position="64"/>
        <end position="80"/>
    </location>
</feature>
<accession>A0AAP0JB82</accession>
<feature type="compositionally biased region" description="Basic and acidic residues" evidence="1">
    <location>
        <begin position="42"/>
        <end position="51"/>
    </location>
</feature>
<sequence>MSAVIWGSGTVKTLMRHLRPPSRSSPPATACRQSATPVSSSLERREGERESLMSGTVVEEESVEGERRDRRERRSEKSRLERVELERRKQKNVLLVM</sequence>
<feature type="region of interest" description="Disordered" evidence="1">
    <location>
        <begin position="15"/>
        <end position="80"/>
    </location>
</feature>
<dbReference type="EMBL" id="JBBNAE010000004">
    <property type="protein sequence ID" value="KAK9130866.1"/>
    <property type="molecule type" value="Genomic_DNA"/>
</dbReference>
<protein>
    <submittedName>
        <fullName evidence="2">Uncharacterized protein</fullName>
    </submittedName>
</protein>
<evidence type="ECO:0000256" key="1">
    <source>
        <dbReference type="SAM" id="MobiDB-lite"/>
    </source>
</evidence>
<gene>
    <name evidence="2" type="ORF">Sjap_011353</name>
</gene>
<dbReference type="AlphaFoldDB" id="A0AAP0JB82"/>
<reference evidence="2 3" key="1">
    <citation type="submission" date="2024-01" db="EMBL/GenBank/DDBJ databases">
        <title>Genome assemblies of Stephania.</title>
        <authorList>
            <person name="Yang L."/>
        </authorList>
    </citation>
    <scope>NUCLEOTIDE SEQUENCE [LARGE SCALE GENOMIC DNA]</scope>
    <source>
        <strain evidence="2">QJT</strain>
        <tissue evidence="2">Leaf</tissue>
    </source>
</reference>
<keyword evidence="3" id="KW-1185">Reference proteome</keyword>
<evidence type="ECO:0000313" key="2">
    <source>
        <dbReference type="EMBL" id="KAK9130866.1"/>
    </source>
</evidence>
<name>A0AAP0JB82_9MAGN</name>
<dbReference type="Proteomes" id="UP001417504">
    <property type="component" value="Unassembled WGS sequence"/>
</dbReference>